<dbReference type="EMBL" id="LNIX01000003">
    <property type="protein sequence ID" value="OXA57689.1"/>
    <property type="molecule type" value="Genomic_DNA"/>
</dbReference>
<feature type="compositionally biased region" description="Low complexity" evidence="1">
    <location>
        <begin position="333"/>
        <end position="346"/>
    </location>
</feature>
<dbReference type="AlphaFoldDB" id="A0A226EJR1"/>
<feature type="region of interest" description="Disordered" evidence="1">
    <location>
        <begin position="152"/>
        <end position="202"/>
    </location>
</feature>
<evidence type="ECO:0000256" key="1">
    <source>
        <dbReference type="SAM" id="MobiDB-lite"/>
    </source>
</evidence>
<protein>
    <submittedName>
        <fullName evidence="2">Uncharacterized protein</fullName>
    </submittedName>
</protein>
<feature type="region of interest" description="Disordered" evidence="1">
    <location>
        <begin position="58"/>
        <end position="99"/>
    </location>
</feature>
<gene>
    <name evidence="2" type="ORF">Fcan01_07629</name>
</gene>
<evidence type="ECO:0000313" key="3">
    <source>
        <dbReference type="Proteomes" id="UP000198287"/>
    </source>
</evidence>
<feature type="region of interest" description="Disordered" evidence="1">
    <location>
        <begin position="115"/>
        <end position="135"/>
    </location>
</feature>
<name>A0A226EJR1_FOLCA</name>
<dbReference type="OrthoDB" id="5305647at2759"/>
<feature type="compositionally biased region" description="Basic and acidic residues" evidence="1">
    <location>
        <begin position="186"/>
        <end position="197"/>
    </location>
</feature>
<feature type="region of interest" description="Disordered" evidence="1">
    <location>
        <begin position="313"/>
        <end position="376"/>
    </location>
</feature>
<accession>A0A226EJR1</accession>
<feature type="compositionally biased region" description="Low complexity" evidence="1">
    <location>
        <begin position="313"/>
        <end position="326"/>
    </location>
</feature>
<reference evidence="2 3" key="1">
    <citation type="submission" date="2015-12" db="EMBL/GenBank/DDBJ databases">
        <title>The genome of Folsomia candida.</title>
        <authorList>
            <person name="Faddeeva A."/>
            <person name="Derks M.F."/>
            <person name="Anvar Y."/>
            <person name="Smit S."/>
            <person name="Van Straalen N."/>
            <person name="Roelofs D."/>
        </authorList>
    </citation>
    <scope>NUCLEOTIDE SEQUENCE [LARGE SCALE GENOMIC DNA]</scope>
    <source>
        <strain evidence="2 3">VU population</strain>
        <tissue evidence="2">Whole body</tissue>
    </source>
</reference>
<organism evidence="2 3">
    <name type="scientific">Folsomia candida</name>
    <name type="common">Springtail</name>
    <dbReference type="NCBI Taxonomy" id="158441"/>
    <lineage>
        <taxon>Eukaryota</taxon>
        <taxon>Metazoa</taxon>
        <taxon>Ecdysozoa</taxon>
        <taxon>Arthropoda</taxon>
        <taxon>Hexapoda</taxon>
        <taxon>Collembola</taxon>
        <taxon>Entomobryomorpha</taxon>
        <taxon>Isotomoidea</taxon>
        <taxon>Isotomidae</taxon>
        <taxon>Proisotominae</taxon>
        <taxon>Folsomia</taxon>
    </lineage>
</organism>
<comment type="caution">
    <text evidence="2">The sequence shown here is derived from an EMBL/GenBank/DDBJ whole genome shotgun (WGS) entry which is preliminary data.</text>
</comment>
<keyword evidence="3" id="KW-1185">Reference proteome</keyword>
<proteinExistence type="predicted"/>
<feature type="compositionally biased region" description="Low complexity" evidence="1">
    <location>
        <begin position="363"/>
        <end position="376"/>
    </location>
</feature>
<feature type="compositionally biased region" description="Low complexity" evidence="1">
    <location>
        <begin position="58"/>
        <end position="81"/>
    </location>
</feature>
<evidence type="ECO:0000313" key="2">
    <source>
        <dbReference type="EMBL" id="OXA57689.1"/>
    </source>
</evidence>
<sequence>MGFVSKLIIQLFRRPVMTSAQMHPLFAAFAAAGGNANMLAGGSMSSSSTSSSAMSTSSLTISAAPSSSSSGNNHPGNSANPLTSPRHSPTGFGGLERLGPLGSGLSVTITPAAATPNLSLPPSTSSSSPSSSMPTNANAALATLAMALQNAQNHNQHQNHHDMSSPPDSPSHSMLGSPPPSPTPSELKDFKDAKDIKPISNSNPMSIPISLPMAMSLSAAAGAQFTSANNQASNSMAMAAQQQQLRALASSLQTAIAAAAQQQQQQNSANLMGKMMELASPMESDMVMSELTQRLIKMNQEIWQQGLASVAAAASSSQQTHSSNTSSPPPRPSSQVSGGHGASNSGGHVGGAGQTHRSSPIPSSSSHHGGTSNSSAAATVAALNALTAGQQQVNEIKLAEKLVSELAVQLYYIVLLQTMFHTWGLIKIESLIFPAAEVHTTTIPSAAMERNPGVVKGGKIYGTFGESRSSQLLTLAFTSRSILPLAVLSIQKHGLWSELRKRESGRSLREDLEERAVCSGESLTFSTKPGFSLRKVEPAFSRRLRTTRSSTNSRLTDSPRKGMTTFVSKFKIQDLIYTSSVSNSIISL</sequence>
<feature type="compositionally biased region" description="Low complexity" evidence="1">
    <location>
        <begin position="164"/>
        <end position="174"/>
    </location>
</feature>
<dbReference type="Proteomes" id="UP000198287">
    <property type="component" value="Unassembled WGS sequence"/>
</dbReference>